<feature type="non-terminal residue" evidence="1">
    <location>
        <position position="126"/>
    </location>
</feature>
<comment type="caution">
    <text evidence="1">The sequence shown here is derived from an EMBL/GenBank/DDBJ whole genome shotgun (WGS) entry which is preliminary data.</text>
</comment>
<dbReference type="Proteomes" id="UP000886005">
    <property type="component" value="Unassembled WGS sequence"/>
</dbReference>
<name>A0A7V1PUT1_CALAY</name>
<organism evidence="1">
    <name type="scientific">Caldithrix abyssi</name>
    <dbReference type="NCBI Taxonomy" id="187145"/>
    <lineage>
        <taxon>Bacteria</taxon>
        <taxon>Pseudomonadati</taxon>
        <taxon>Calditrichota</taxon>
        <taxon>Calditrichia</taxon>
        <taxon>Calditrichales</taxon>
        <taxon>Calditrichaceae</taxon>
        <taxon>Caldithrix</taxon>
    </lineage>
</organism>
<proteinExistence type="predicted"/>
<evidence type="ECO:0000313" key="1">
    <source>
        <dbReference type="EMBL" id="HED09932.1"/>
    </source>
</evidence>
<sequence>MDYFENLVKRLLESEGYWVKQSVKVNLTKSEKKELGKPSIPRPEIDLIGYKPLENKLLIMEVKSYLDSSGVSFSEISKNYKIPEGRYKLFTCSHYRNIIFKRLVTDLYKQGLIIKNPKLVFALAAG</sequence>
<evidence type="ECO:0008006" key="2">
    <source>
        <dbReference type="Google" id="ProtNLM"/>
    </source>
</evidence>
<accession>A0A7V1PUT1</accession>
<dbReference type="SUPFAM" id="SSF52980">
    <property type="entry name" value="Restriction endonuclease-like"/>
    <property type="match status" value="1"/>
</dbReference>
<dbReference type="InterPro" id="IPR011335">
    <property type="entry name" value="Restrct_endonuc-II-like"/>
</dbReference>
<dbReference type="AlphaFoldDB" id="A0A7V1PUT1"/>
<dbReference type="EMBL" id="DRLD01000119">
    <property type="protein sequence ID" value="HED09932.1"/>
    <property type="molecule type" value="Genomic_DNA"/>
</dbReference>
<protein>
    <recommendedName>
        <fullName evidence="2">Restriction endonuclease type IV Mrr domain-containing protein</fullName>
    </recommendedName>
</protein>
<reference evidence="1" key="1">
    <citation type="journal article" date="2020" name="mSystems">
        <title>Genome- and Community-Level Interaction Insights into Carbon Utilization and Element Cycling Functions of Hydrothermarchaeota in Hydrothermal Sediment.</title>
        <authorList>
            <person name="Zhou Z."/>
            <person name="Liu Y."/>
            <person name="Xu W."/>
            <person name="Pan J."/>
            <person name="Luo Z.H."/>
            <person name="Li M."/>
        </authorList>
    </citation>
    <scope>NUCLEOTIDE SEQUENCE [LARGE SCALE GENOMIC DNA]</scope>
    <source>
        <strain evidence="1">HyVt-456</strain>
    </source>
</reference>
<gene>
    <name evidence="1" type="ORF">ENJ10_04535</name>
</gene>